<protein>
    <submittedName>
        <fullName evidence="1">Uncharacterized protein</fullName>
    </submittedName>
</protein>
<dbReference type="EMBL" id="JAGGMS010000001">
    <property type="protein sequence ID" value="MBP2186156.1"/>
    <property type="molecule type" value="Genomic_DNA"/>
</dbReference>
<dbReference type="InterPro" id="IPR012340">
    <property type="entry name" value="NA-bd_OB-fold"/>
</dbReference>
<evidence type="ECO:0000313" key="1">
    <source>
        <dbReference type="EMBL" id="MBP2186156.1"/>
    </source>
</evidence>
<keyword evidence="2" id="KW-1185">Reference proteome</keyword>
<evidence type="ECO:0000313" key="2">
    <source>
        <dbReference type="Proteomes" id="UP000741013"/>
    </source>
</evidence>
<gene>
    <name evidence="1" type="ORF">JOM49_007682</name>
</gene>
<comment type="caution">
    <text evidence="1">The sequence shown here is derived from an EMBL/GenBank/DDBJ whole genome shotgun (WGS) entry which is preliminary data.</text>
</comment>
<name>A0ABS4Q392_9PSEU</name>
<sequence>MPDVPVIGSRGRVTGTIGPGLVGEVLLSVRGGTEAFYAYPADGQERFENGTQVLVVDFESPRTVYVQRWLPLG</sequence>
<reference evidence="1 2" key="1">
    <citation type="submission" date="2021-03" db="EMBL/GenBank/DDBJ databases">
        <title>Sequencing the genomes of 1000 actinobacteria strains.</title>
        <authorList>
            <person name="Klenk H.-P."/>
        </authorList>
    </citation>
    <scope>NUCLEOTIDE SEQUENCE [LARGE SCALE GENOMIC DNA]</scope>
    <source>
        <strain evidence="1 2">DSM 45510</strain>
    </source>
</reference>
<dbReference type="Proteomes" id="UP000741013">
    <property type="component" value="Unassembled WGS sequence"/>
</dbReference>
<organism evidence="1 2">
    <name type="scientific">Amycolatopsis magusensis</name>
    <dbReference type="NCBI Taxonomy" id="882444"/>
    <lineage>
        <taxon>Bacteria</taxon>
        <taxon>Bacillati</taxon>
        <taxon>Actinomycetota</taxon>
        <taxon>Actinomycetes</taxon>
        <taxon>Pseudonocardiales</taxon>
        <taxon>Pseudonocardiaceae</taxon>
        <taxon>Amycolatopsis</taxon>
    </lineage>
</organism>
<proteinExistence type="predicted"/>
<accession>A0ABS4Q392</accession>
<dbReference type="Gene3D" id="2.40.50.140">
    <property type="entry name" value="Nucleic acid-binding proteins"/>
    <property type="match status" value="1"/>
</dbReference>